<evidence type="ECO:0000256" key="9">
    <source>
        <dbReference type="ARBA" id="ARBA00023239"/>
    </source>
</evidence>
<dbReference type="OrthoDB" id="9805897at2"/>
<keyword evidence="12" id="KW-1185">Reference proteome</keyword>
<keyword evidence="8 10" id="KW-0411">Iron-sulfur</keyword>
<dbReference type="EMBL" id="WXEX01000007">
    <property type="protein sequence ID" value="MZP43360.1"/>
    <property type="molecule type" value="Genomic_DNA"/>
</dbReference>
<keyword evidence="4 10" id="KW-0479">Metal-binding</keyword>
<reference evidence="11 12" key="1">
    <citation type="submission" date="2020-01" db="EMBL/GenBank/DDBJ databases">
        <title>Whole genome sequence of Heliobacterium gestii DSM 11169.</title>
        <authorList>
            <person name="Kyndt J.A."/>
            <person name="Meyer T.E."/>
        </authorList>
    </citation>
    <scope>NUCLEOTIDE SEQUENCE [LARGE SCALE GENOMIC DNA]</scope>
    <source>
        <strain evidence="11 12">DSM 11169</strain>
    </source>
</reference>
<evidence type="ECO:0000256" key="4">
    <source>
        <dbReference type="ARBA" id="ARBA00022723"/>
    </source>
</evidence>
<organism evidence="11 12">
    <name type="scientific">Heliomicrobium gestii</name>
    <name type="common">Heliobacterium gestii</name>
    <dbReference type="NCBI Taxonomy" id="2699"/>
    <lineage>
        <taxon>Bacteria</taxon>
        <taxon>Bacillati</taxon>
        <taxon>Bacillota</taxon>
        <taxon>Clostridia</taxon>
        <taxon>Eubacteriales</taxon>
        <taxon>Heliobacteriaceae</taxon>
        <taxon>Heliomicrobium</taxon>
    </lineage>
</organism>
<feature type="binding site" evidence="10">
    <location>
        <begin position="192"/>
        <end position="194"/>
    </location>
    <ligand>
        <name>substrate</name>
    </ligand>
</feature>
<dbReference type="HAMAP" id="MF_00089">
    <property type="entry name" value="ThiC"/>
    <property type="match status" value="1"/>
</dbReference>
<dbReference type="InterPro" id="IPR038521">
    <property type="entry name" value="ThiC/Bza_core_dom"/>
</dbReference>
<gene>
    <name evidence="10 11" type="primary">thiC</name>
    <name evidence="11" type="ORF">GTO89_09940</name>
</gene>
<dbReference type="GO" id="GO:0008270">
    <property type="term" value="F:zinc ion binding"/>
    <property type="evidence" value="ECO:0007669"/>
    <property type="project" value="UniProtKB-UniRule"/>
</dbReference>
<comment type="cofactor">
    <cofactor evidence="10">
        <name>[4Fe-4S] cluster</name>
        <dbReference type="ChEBI" id="CHEBI:49883"/>
    </cofactor>
    <text evidence="10">Binds 1 [4Fe-4S] cluster per subunit. The cluster is coordinated with 3 cysteines and an exchangeable S-adenosyl-L-methionine.</text>
</comment>
<comment type="similarity">
    <text evidence="10">Belongs to the ThiC family.</text>
</comment>
<evidence type="ECO:0000256" key="6">
    <source>
        <dbReference type="ARBA" id="ARBA00022977"/>
    </source>
</evidence>
<feature type="binding site" evidence="10">
    <location>
        <position position="272"/>
    </location>
    <ligand>
        <name>substrate</name>
    </ligand>
</feature>
<dbReference type="GO" id="GO:0051539">
    <property type="term" value="F:4 iron, 4 sulfur cluster binding"/>
    <property type="evidence" value="ECO:0007669"/>
    <property type="project" value="UniProtKB-KW"/>
</dbReference>
<dbReference type="AlphaFoldDB" id="A0A845LEL7"/>
<dbReference type="InterPro" id="IPR002817">
    <property type="entry name" value="ThiC/BzaA/B"/>
</dbReference>
<dbReference type="EC" id="4.1.99.17" evidence="10"/>
<evidence type="ECO:0000313" key="11">
    <source>
        <dbReference type="EMBL" id="MZP43360.1"/>
    </source>
</evidence>
<dbReference type="FunFam" id="3.20.20.540:FF:000001">
    <property type="entry name" value="Phosphomethylpyrimidine synthase"/>
    <property type="match status" value="1"/>
</dbReference>
<name>A0A845LEL7_HELGE</name>
<feature type="binding site" evidence="10">
    <location>
        <position position="413"/>
    </location>
    <ligand>
        <name>[4Fe-4S] cluster</name>
        <dbReference type="ChEBI" id="CHEBI:49883"/>
        <note>4Fe-4S-S-AdoMet</note>
    </ligand>
</feature>
<keyword evidence="6 10" id="KW-0784">Thiamine biosynthesis</keyword>
<dbReference type="Pfam" id="PF01964">
    <property type="entry name" value="ThiC_Rad_SAM"/>
    <property type="match status" value="1"/>
</dbReference>
<dbReference type="NCBIfam" id="NF009895">
    <property type="entry name" value="PRK13352.1"/>
    <property type="match status" value="1"/>
</dbReference>
<dbReference type="SFLD" id="SFLDS00113">
    <property type="entry name" value="Radical_SAM_Phosphomethylpyrim"/>
    <property type="match status" value="1"/>
</dbReference>
<comment type="catalytic activity">
    <reaction evidence="10">
        <text>5-amino-1-(5-phospho-beta-D-ribosyl)imidazole + S-adenosyl-L-methionine = 4-amino-2-methyl-5-(phosphooxymethyl)pyrimidine + CO + 5'-deoxyadenosine + formate + L-methionine + 3 H(+)</text>
        <dbReference type="Rhea" id="RHEA:24840"/>
        <dbReference type="ChEBI" id="CHEBI:15378"/>
        <dbReference type="ChEBI" id="CHEBI:15740"/>
        <dbReference type="ChEBI" id="CHEBI:17245"/>
        <dbReference type="ChEBI" id="CHEBI:17319"/>
        <dbReference type="ChEBI" id="CHEBI:57844"/>
        <dbReference type="ChEBI" id="CHEBI:58354"/>
        <dbReference type="ChEBI" id="CHEBI:59789"/>
        <dbReference type="ChEBI" id="CHEBI:137981"/>
        <dbReference type="EC" id="4.1.99.17"/>
    </reaction>
</comment>
<sequence>MQLGRIYGTQMEKALRGEVTPEMVQVAESEGWQPEALMAEIAAGRIVIPANNRRPRASYCGVGRGLRTKVNANIGTSKGTSGIEFEKRKLDISIECGADAVMDLSTGPDIDGVRRALIADCPIAFGTVPIYQATVEAQELKGAIINMTEEDILRAVQKQAEDGVDFMTIHCGLTMEALERLRKHPRITDIVSRGGSFLTGWMIHHQRQNPFYSQFDRILEIAKEYDITLSLGDALRPGCIADATDRGQVQELMVLGELVQRCRAAGVQVIVEGPGHVPMDQVEMNIKLQKRLCEEAPFYVLGPLVTDVAPGYDHITSAIGGAIAAAAGADFLCYVTPAEHLSLPTEQDVRQGVIASRIAGHAADLAKGIKGAMDWDKAMGKARKDLDWGEQRRLSMDPTAFDKHPHTRDKTGCSMCGPYCAMRIVSDYLGRPAGSC</sequence>
<proteinExistence type="inferred from homology"/>
<keyword evidence="7 10" id="KW-0408">Iron</keyword>
<evidence type="ECO:0000256" key="3">
    <source>
        <dbReference type="ARBA" id="ARBA00022691"/>
    </source>
</evidence>
<dbReference type="PANTHER" id="PTHR30557:SF1">
    <property type="entry name" value="PHOSPHOMETHYLPYRIMIDINE SYNTHASE, CHLOROPLASTIC"/>
    <property type="match status" value="1"/>
</dbReference>
<feature type="binding site" evidence="10">
    <location>
        <position position="102"/>
    </location>
    <ligand>
        <name>substrate</name>
    </ligand>
</feature>
<dbReference type="SFLD" id="SFLDF00407">
    <property type="entry name" value="phosphomethylpyrimidine_syntha"/>
    <property type="match status" value="1"/>
</dbReference>
<accession>A0A845LEL7</accession>
<dbReference type="Proteomes" id="UP000471031">
    <property type="component" value="Unassembled WGS sequence"/>
</dbReference>
<dbReference type="GO" id="GO:0070284">
    <property type="term" value="F:phosphomethylpyrimidine synthase activity"/>
    <property type="evidence" value="ECO:0007669"/>
    <property type="project" value="UniProtKB-EC"/>
</dbReference>
<feature type="binding site" evidence="10">
    <location>
        <position position="73"/>
    </location>
    <ligand>
        <name>substrate</name>
    </ligand>
</feature>
<feature type="binding site" evidence="10">
    <location>
        <position position="416"/>
    </location>
    <ligand>
        <name>[4Fe-4S] cluster</name>
        <dbReference type="ChEBI" id="CHEBI:49883"/>
        <note>4Fe-4S-S-AdoMet</note>
    </ligand>
</feature>
<dbReference type="NCBIfam" id="TIGR00190">
    <property type="entry name" value="thiC"/>
    <property type="match status" value="1"/>
</dbReference>
<dbReference type="GO" id="GO:0009228">
    <property type="term" value="P:thiamine biosynthetic process"/>
    <property type="evidence" value="ECO:0007669"/>
    <property type="project" value="UniProtKB-UniRule"/>
</dbReference>
<keyword evidence="2 10" id="KW-0004">4Fe-4S</keyword>
<keyword evidence="5 10" id="KW-0862">Zinc</keyword>
<evidence type="ECO:0000256" key="7">
    <source>
        <dbReference type="ARBA" id="ARBA00023004"/>
    </source>
</evidence>
<dbReference type="Gene3D" id="3.20.20.540">
    <property type="entry name" value="Radical SAM ThiC family, central domain"/>
    <property type="match status" value="1"/>
</dbReference>
<dbReference type="UniPathway" id="UPA00060"/>
<feature type="binding site" evidence="10">
    <location>
        <position position="276"/>
    </location>
    <ligand>
        <name>Zn(2+)</name>
        <dbReference type="ChEBI" id="CHEBI:29105"/>
    </ligand>
</feature>
<feature type="binding site" evidence="10">
    <location>
        <begin position="233"/>
        <end position="236"/>
    </location>
    <ligand>
        <name>substrate</name>
    </ligand>
</feature>
<dbReference type="PANTHER" id="PTHR30557">
    <property type="entry name" value="THIAMINE BIOSYNTHESIS PROTEIN THIC"/>
    <property type="match status" value="1"/>
</dbReference>
<protein>
    <recommendedName>
        <fullName evidence="10">Phosphomethylpyrimidine synthase</fullName>
        <ecNumber evidence="10">4.1.99.17</ecNumber>
    </recommendedName>
    <alternativeName>
        <fullName evidence="10">Hydroxymethylpyrimidine phosphate synthase</fullName>
        <shortName evidence="10">HMP-P synthase</shortName>
        <shortName evidence="10">HMP-phosphate synthase</shortName>
        <shortName evidence="10">HMPP synthase</shortName>
    </alternativeName>
    <alternativeName>
        <fullName evidence="10">Thiamine biosynthesis protein ThiC</fullName>
    </alternativeName>
</protein>
<feature type="binding site" evidence="10">
    <location>
        <position position="170"/>
    </location>
    <ligand>
        <name>substrate</name>
    </ligand>
</feature>
<feature type="binding site" evidence="10">
    <location>
        <position position="131"/>
    </location>
    <ligand>
        <name>substrate</name>
    </ligand>
</feature>
<comment type="function">
    <text evidence="1 10">Catalyzes the synthesis of the hydroxymethylpyrimidine phosphate (HMP-P) moiety of thiamine from aminoimidazole ribotide (AIR) in a radical S-adenosyl-L-methionine (SAM)-dependent reaction.</text>
</comment>
<evidence type="ECO:0000256" key="1">
    <source>
        <dbReference type="ARBA" id="ARBA00003175"/>
    </source>
</evidence>
<feature type="binding site" evidence="10">
    <location>
        <position position="299"/>
    </location>
    <ligand>
        <name>substrate</name>
    </ligand>
</feature>
<evidence type="ECO:0000256" key="5">
    <source>
        <dbReference type="ARBA" id="ARBA00022833"/>
    </source>
</evidence>
<keyword evidence="9 10" id="KW-0456">Lyase</keyword>
<dbReference type="GO" id="GO:0009229">
    <property type="term" value="P:thiamine diphosphate biosynthetic process"/>
    <property type="evidence" value="ECO:0007669"/>
    <property type="project" value="UniProtKB-UniRule"/>
</dbReference>
<dbReference type="Gene3D" id="6.10.250.620">
    <property type="match status" value="1"/>
</dbReference>
<comment type="caution">
    <text evidence="11">The sequence shown here is derived from an EMBL/GenBank/DDBJ whole genome shotgun (WGS) entry which is preliminary data.</text>
</comment>
<feature type="binding site" evidence="10">
    <location>
        <position position="340"/>
    </location>
    <ligand>
        <name>Zn(2+)</name>
        <dbReference type="ChEBI" id="CHEBI:29105"/>
    </ligand>
</feature>
<dbReference type="SFLD" id="SFLDG01114">
    <property type="entry name" value="phosphomethylpyrimidine_syntha"/>
    <property type="match status" value="1"/>
</dbReference>
<evidence type="ECO:0000313" key="12">
    <source>
        <dbReference type="Proteomes" id="UP000471031"/>
    </source>
</evidence>
<evidence type="ECO:0000256" key="10">
    <source>
        <dbReference type="HAMAP-Rule" id="MF_00089"/>
    </source>
</evidence>
<keyword evidence="3 10" id="KW-0949">S-adenosyl-L-methionine</keyword>
<feature type="binding site" evidence="10">
    <location>
        <position position="420"/>
    </location>
    <ligand>
        <name>[4Fe-4S] cluster</name>
        <dbReference type="ChEBI" id="CHEBI:49883"/>
        <note>4Fe-4S-S-AdoMet</note>
    </ligand>
</feature>
<comment type="pathway">
    <text evidence="10">Cofactor biosynthesis; thiamine diphosphate biosynthesis.</text>
</comment>
<dbReference type="InterPro" id="IPR037509">
    <property type="entry name" value="ThiC"/>
</dbReference>
<dbReference type="RefSeq" id="WP_161261924.1">
    <property type="nucleotide sequence ID" value="NZ_JAFBDC010000016.1"/>
</dbReference>
<evidence type="ECO:0000256" key="2">
    <source>
        <dbReference type="ARBA" id="ARBA00022485"/>
    </source>
</evidence>
<evidence type="ECO:0000256" key="8">
    <source>
        <dbReference type="ARBA" id="ARBA00023014"/>
    </source>
</evidence>